<feature type="compositionally biased region" description="Low complexity" evidence="1">
    <location>
        <begin position="1"/>
        <end position="11"/>
    </location>
</feature>
<proteinExistence type="predicted"/>
<dbReference type="Proteomes" id="UP000825729">
    <property type="component" value="Unassembled WGS sequence"/>
</dbReference>
<evidence type="ECO:0000313" key="2">
    <source>
        <dbReference type="EMBL" id="KAG9438803.1"/>
    </source>
</evidence>
<dbReference type="EMBL" id="JAINDJ010000010">
    <property type="protein sequence ID" value="KAG9438803.1"/>
    <property type="molecule type" value="Genomic_DNA"/>
</dbReference>
<evidence type="ECO:0000256" key="1">
    <source>
        <dbReference type="SAM" id="MobiDB-lite"/>
    </source>
</evidence>
<reference evidence="2 3" key="1">
    <citation type="submission" date="2021-07" db="EMBL/GenBank/DDBJ databases">
        <title>The Aristolochia fimbriata genome: insights into angiosperm evolution, floral development and chemical biosynthesis.</title>
        <authorList>
            <person name="Jiao Y."/>
        </authorList>
    </citation>
    <scope>NUCLEOTIDE SEQUENCE [LARGE SCALE GENOMIC DNA]</scope>
    <source>
        <strain evidence="2">IBCAS-2021</strain>
        <tissue evidence="2">Leaf</tissue>
    </source>
</reference>
<comment type="caution">
    <text evidence="2">The sequence shown here is derived from an EMBL/GenBank/DDBJ whole genome shotgun (WGS) entry which is preliminary data.</text>
</comment>
<evidence type="ECO:0000313" key="3">
    <source>
        <dbReference type="Proteomes" id="UP000825729"/>
    </source>
</evidence>
<gene>
    <name evidence="2" type="ORF">H6P81_021208</name>
</gene>
<sequence length="156" mass="16342">MVGPAASGGRPASPPPSLLAPRTTDRPRRAREGRDESVRHGAEFSGSWQQGHSATYNTPSQHLSRLQRIQIAGSELCFRAPPPTSPPAKGAATTRVLGSRKAPNVGRQAGGEGGAGSSLDSDLEALSHNPTHGSHHWLFNQADDQLCESTVPLALG</sequence>
<keyword evidence="3" id="KW-1185">Reference proteome</keyword>
<protein>
    <submittedName>
        <fullName evidence="2">Uncharacterized protein</fullName>
    </submittedName>
</protein>
<feature type="region of interest" description="Disordered" evidence="1">
    <location>
        <begin position="78"/>
        <end position="128"/>
    </location>
</feature>
<accession>A0AAV7DQE8</accession>
<feature type="region of interest" description="Disordered" evidence="1">
    <location>
        <begin position="1"/>
        <end position="62"/>
    </location>
</feature>
<feature type="compositionally biased region" description="Polar residues" evidence="1">
    <location>
        <begin position="46"/>
        <end position="62"/>
    </location>
</feature>
<organism evidence="2 3">
    <name type="scientific">Aristolochia fimbriata</name>
    <name type="common">White veined hardy Dutchman's pipe vine</name>
    <dbReference type="NCBI Taxonomy" id="158543"/>
    <lineage>
        <taxon>Eukaryota</taxon>
        <taxon>Viridiplantae</taxon>
        <taxon>Streptophyta</taxon>
        <taxon>Embryophyta</taxon>
        <taxon>Tracheophyta</taxon>
        <taxon>Spermatophyta</taxon>
        <taxon>Magnoliopsida</taxon>
        <taxon>Magnoliidae</taxon>
        <taxon>Piperales</taxon>
        <taxon>Aristolochiaceae</taxon>
        <taxon>Aristolochia</taxon>
    </lineage>
</organism>
<feature type="compositionally biased region" description="Basic and acidic residues" evidence="1">
    <location>
        <begin position="23"/>
        <end position="42"/>
    </location>
</feature>
<name>A0AAV7DQE8_ARIFI</name>
<dbReference type="AlphaFoldDB" id="A0AAV7DQE8"/>